<dbReference type="GO" id="GO:0046872">
    <property type="term" value="F:metal ion binding"/>
    <property type="evidence" value="ECO:0007669"/>
    <property type="project" value="UniProtKB-KW"/>
</dbReference>
<dbReference type="EMBL" id="BKCJ010010541">
    <property type="protein sequence ID" value="GEU92052.1"/>
    <property type="molecule type" value="Genomic_DNA"/>
</dbReference>
<dbReference type="Gene3D" id="3.30.420.10">
    <property type="entry name" value="Ribonuclease H-like superfamily/Ribonuclease H"/>
    <property type="match status" value="1"/>
</dbReference>
<dbReference type="InterPro" id="IPR012337">
    <property type="entry name" value="RNaseH-like_sf"/>
</dbReference>
<comment type="caution">
    <text evidence="4">The sequence shown here is derived from an EMBL/GenBank/DDBJ whole genome shotgun (WGS) entry which is preliminary data.</text>
</comment>
<keyword evidence="2" id="KW-0378">Hydrolase</keyword>
<dbReference type="Pfam" id="PF07727">
    <property type="entry name" value="RVT_2"/>
    <property type="match status" value="1"/>
</dbReference>
<dbReference type="GO" id="GO:0016787">
    <property type="term" value="F:hydrolase activity"/>
    <property type="evidence" value="ECO:0007669"/>
    <property type="project" value="UniProtKB-KW"/>
</dbReference>
<dbReference type="InterPro" id="IPR013103">
    <property type="entry name" value="RVT_2"/>
</dbReference>
<feature type="domain" description="Integrase catalytic" evidence="3">
    <location>
        <begin position="294"/>
        <end position="392"/>
    </location>
</feature>
<sequence>MHKGITADGSRLMLLEKVDTAAEVLKNLLEVVNAVRVKVNVVRTKLVLLVCYSNESVNAAPSITIAISKATVSTLLNVDNLSDAVIYSFFASQSNSPQLDNEDLKQIDHDDFEEMDLKWQMAMLTMRARRRGHFSRECRKPRDNRNKDTLRRTIPVEAEEEPTNYVLMAYASSGSLSSSSSDNENFLAPKPDLVFFDDPNASESVANMISDPKDETKIESVPKQKEPSFVPLSEHVNTSRPVPTVVSQSAVKSPRPVKLVVNKAHSPIRRPIDQRITTKTSNFNKNVTTVKVNKILKKSMEDILHLEGVLKVFYRMKGIKRKFSIARTSQQNGVIERKNRTLIETTRTMLADSLLPMPFWAEAVNTACYVQNRVLVTKPHNKTPYELLLGRSPSICFMRPFGCPVTILNTLDPLGKFDRNADEGFLVRYFVNSKAFRVFNSRTRIVQETLHINFLENKLNVVGIGPKWLFNIDTLTNTNRVTTVSAPINAAGPNSTNITNSFNTASPPDTTVSQNFRIAGKSLFVDLFKHPDDPDMPELEDIVYSDVKEDVGVEADLINLKTNIPVSLILTTRVHKDHPVNQIIGDLNSAPQARSMTRMVKEQGGLHQINNEDFHTYPLGKFDGMADEGFLVGYFVNSKAFRVFNSRTRIVQETLHINFLENKLNVAGIGPKWLFNIDTLTKVTAVSAPINAAGLNLTNITNSFNTASPPDTAVSQNFRIARKSLFVDLSKHPDDPDMPELEDIVYSDFEEDVDVEADLINLKTNILVSPILTTRVHKDHPVNQIIGDLNSAPQARSMTRMVKEQGGLHQINDEDFHTYLPKGKRVIGSKWVFRNKKDEKEIVIRNKARLVAQVHTQEKGIDYDEMDVKSAFLYETVEEEVYVCQPLGFEDSDYPDKVYKVVKALYGLHQALRAWKFGFTDVKSASTPIETEKPLLKDPDGEDVDVYIYRIDGFHGTNLMRKMELEFLLYALVVNPNIYVSCIKQFWATVKVKKVNDAVQLRALIDGKKVVVSKDIIQRDIHLDNADGVKCLPNEEIFKALARRNFNFSKYIFDSMVKNVDSLSKFLMYLRFLQVVLDNQVDDMSTHNTRYTPPTLTQKVFMNMRRVGKGGCIQTEGKIEAIDADKDITLVDVEKDEEVVAIDAELQRRINQKEVNATCKGVSVVEPTIFDDEEVTMTMAQTLIKLKAEKAKLLDEQIAQKLHDKEVQKAAAKKYQSLKKKNVSIAQARKNMIIYLKNMARYEIEHFKDKDVEEPKKKRVAKETLLQESFKKQRAAKVSDADDVPWKLQSYMHAPLTWKLYIDCGVHHVSSTSIHDMFMLIEKDYPLSNGVMILMLSGKLQVEEDNEMARDLVMNIFMEAKKPKSRSLDTSSK</sequence>
<dbReference type="InterPro" id="IPR036397">
    <property type="entry name" value="RNaseH_sf"/>
</dbReference>
<protein>
    <submittedName>
        <fullName evidence="4">Retrovirus-related Pol polyprotein from transposon TNT 1-94</fullName>
    </submittedName>
</protein>
<dbReference type="GO" id="GO:0003676">
    <property type="term" value="F:nucleic acid binding"/>
    <property type="evidence" value="ECO:0007669"/>
    <property type="project" value="InterPro"/>
</dbReference>
<evidence type="ECO:0000256" key="2">
    <source>
        <dbReference type="ARBA" id="ARBA00022801"/>
    </source>
</evidence>
<proteinExistence type="predicted"/>
<dbReference type="PROSITE" id="PS50096">
    <property type="entry name" value="IQ"/>
    <property type="match status" value="1"/>
</dbReference>
<organism evidence="4">
    <name type="scientific">Tanacetum cinerariifolium</name>
    <name type="common">Dalmatian daisy</name>
    <name type="synonym">Chrysanthemum cinerariifolium</name>
    <dbReference type="NCBI Taxonomy" id="118510"/>
    <lineage>
        <taxon>Eukaryota</taxon>
        <taxon>Viridiplantae</taxon>
        <taxon>Streptophyta</taxon>
        <taxon>Embryophyta</taxon>
        <taxon>Tracheophyta</taxon>
        <taxon>Spermatophyta</taxon>
        <taxon>Magnoliopsida</taxon>
        <taxon>eudicotyledons</taxon>
        <taxon>Gunneridae</taxon>
        <taxon>Pentapetalae</taxon>
        <taxon>asterids</taxon>
        <taxon>campanulids</taxon>
        <taxon>Asterales</taxon>
        <taxon>Asteraceae</taxon>
        <taxon>Asteroideae</taxon>
        <taxon>Anthemideae</taxon>
        <taxon>Anthemidinae</taxon>
        <taxon>Tanacetum</taxon>
    </lineage>
</organism>
<dbReference type="GO" id="GO:0015074">
    <property type="term" value="P:DNA integration"/>
    <property type="evidence" value="ECO:0007669"/>
    <property type="project" value="InterPro"/>
</dbReference>
<reference evidence="4" key="1">
    <citation type="journal article" date="2019" name="Sci. Rep.">
        <title>Draft genome of Tanacetum cinerariifolium, the natural source of mosquito coil.</title>
        <authorList>
            <person name="Yamashiro T."/>
            <person name="Shiraishi A."/>
            <person name="Satake H."/>
            <person name="Nakayama K."/>
        </authorList>
    </citation>
    <scope>NUCLEOTIDE SEQUENCE</scope>
</reference>
<dbReference type="PROSITE" id="PS50994">
    <property type="entry name" value="INTEGRASE"/>
    <property type="match status" value="1"/>
</dbReference>
<keyword evidence="1" id="KW-0479">Metal-binding</keyword>
<name>A0A6L2P437_TANCI</name>
<gene>
    <name evidence="4" type="ORF">Tci_064030</name>
</gene>
<dbReference type="InterPro" id="IPR039537">
    <property type="entry name" value="Retrotran_Ty1/copia-like"/>
</dbReference>
<dbReference type="InterPro" id="IPR001584">
    <property type="entry name" value="Integrase_cat-core"/>
</dbReference>
<evidence type="ECO:0000256" key="1">
    <source>
        <dbReference type="ARBA" id="ARBA00022723"/>
    </source>
</evidence>
<evidence type="ECO:0000259" key="3">
    <source>
        <dbReference type="PROSITE" id="PS50994"/>
    </source>
</evidence>
<dbReference type="PANTHER" id="PTHR42648">
    <property type="entry name" value="TRANSPOSASE, PUTATIVE-RELATED"/>
    <property type="match status" value="1"/>
</dbReference>
<evidence type="ECO:0000313" key="4">
    <source>
        <dbReference type="EMBL" id="GEU92052.1"/>
    </source>
</evidence>
<dbReference type="SUPFAM" id="SSF53098">
    <property type="entry name" value="Ribonuclease H-like"/>
    <property type="match status" value="1"/>
</dbReference>
<dbReference type="PANTHER" id="PTHR42648:SF32">
    <property type="entry name" value="RIBONUCLEASE H-LIKE DOMAIN, GAG-PRE-INTEGRASE DOMAIN PROTEIN-RELATED"/>
    <property type="match status" value="1"/>
</dbReference>
<accession>A0A6L2P437</accession>